<dbReference type="PIRSF" id="PIRSF022079">
    <property type="entry name" value="UCP022079"/>
    <property type="match status" value="1"/>
</dbReference>
<keyword evidence="2" id="KW-1185">Reference proteome</keyword>
<dbReference type="InterPro" id="IPR014518">
    <property type="entry name" value="UCP022079"/>
</dbReference>
<comment type="caution">
    <text evidence="1">The sequence shown here is derived from an EMBL/GenBank/DDBJ whole genome shotgun (WGS) entry which is preliminary data.</text>
</comment>
<organism evidence="1 2">
    <name type="scientific">Halococcus salifodinae DSM 8989</name>
    <dbReference type="NCBI Taxonomy" id="1227456"/>
    <lineage>
        <taxon>Archaea</taxon>
        <taxon>Methanobacteriati</taxon>
        <taxon>Methanobacteriota</taxon>
        <taxon>Stenosarchaea group</taxon>
        <taxon>Halobacteria</taxon>
        <taxon>Halobacteriales</taxon>
        <taxon>Halococcaceae</taxon>
        <taxon>Halococcus</taxon>
    </lineage>
</organism>
<evidence type="ECO:0000313" key="1">
    <source>
        <dbReference type="EMBL" id="EMA50622.1"/>
    </source>
</evidence>
<gene>
    <name evidence="1" type="ORF">C450_13127</name>
</gene>
<reference evidence="1 2" key="1">
    <citation type="journal article" date="2014" name="PLoS Genet.">
        <title>Phylogenetically driven sequencing of extremely halophilic archaea reveals strategies for static and dynamic osmo-response.</title>
        <authorList>
            <person name="Becker E.A."/>
            <person name="Seitzer P.M."/>
            <person name="Tritt A."/>
            <person name="Larsen D."/>
            <person name="Krusor M."/>
            <person name="Yao A.I."/>
            <person name="Wu D."/>
            <person name="Madern D."/>
            <person name="Eisen J.A."/>
            <person name="Darling A.E."/>
            <person name="Facciotti M.T."/>
        </authorList>
    </citation>
    <scope>NUCLEOTIDE SEQUENCE [LARGE SCALE GENOMIC DNA]</scope>
    <source>
        <strain evidence="1 2">DSM 8989</strain>
    </source>
</reference>
<dbReference type="EMBL" id="AOME01000070">
    <property type="protein sequence ID" value="EMA50622.1"/>
    <property type="molecule type" value="Genomic_DNA"/>
</dbReference>
<evidence type="ECO:0000313" key="2">
    <source>
        <dbReference type="Proteomes" id="UP000011625"/>
    </source>
</evidence>
<dbReference type="Pfam" id="PF09920">
    <property type="entry name" value="DUF2150"/>
    <property type="match status" value="1"/>
</dbReference>
<evidence type="ECO:0008006" key="3">
    <source>
        <dbReference type="Google" id="ProtNLM"/>
    </source>
</evidence>
<proteinExistence type="predicted"/>
<dbReference type="AlphaFoldDB" id="M0MY25"/>
<name>M0MY25_9EURY</name>
<protein>
    <recommendedName>
        <fullName evidence="3">DUF2150 domain-containing protein</fullName>
    </recommendedName>
</protein>
<dbReference type="STRING" id="1227456.C450_13127"/>
<accession>M0MY25</accession>
<dbReference type="OrthoDB" id="145435at2157"/>
<sequence>MSAPTDGFYTDERWQNWLDRLRDEDLDPEDEDAARLLWNLQEDAAIAVVKVLTAYDNEELDAEMTMNELANVREIVLADVDIDDEETLLLVDGVQTSLVCVFYAAELYVAEGVADADVAECLRAADAAESEEEFDDALGHCARAGTLLIDGAELDRSVIDDVGYGPVAEWLNGLGSLESALSDPELIEEDEEAEDEA</sequence>
<dbReference type="RefSeq" id="WP_005044018.1">
    <property type="nucleotide sequence ID" value="NZ_AOME01000070.1"/>
</dbReference>
<dbReference type="Proteomes" id="UP000011625">
    <property type="component" value="Unassembled WGS sequence"/>
</dbReference>
<dbReference type="PATRIC" id="fig|1227456.3.peg.2655"/>